<gene>
    <name evidence="2" type="ORF">RIF29_34289</name>
</gene>
<comment type="caution">
    <text evidence="2">The sequence shown here is derived from an EMBL/GenBank/DDBJ whole genome shotgun (WGS) entry which is preliminary data.</text>
</comment>
<reference evidence="2 3" key="1">
    <citation type="submission" date="2024-01" db="EMBL/GenBank/DDBJ databases">
        <title>The genomes of 5 underutilized Papilionoideae crops provide insights into root nodulation and disease resistanc.</title>
        <authorList>
            <person name="Yuan L."/>
        </authorList>
    </citation>
    <scope>NUCLEOTIDE SEQUENCE [LARGE SCALE GENOMIC DNA]</scope>
    <source>
        <strain evidence="2">ZHUSHIDOU_FW_LH</strain>
        <tissue evidence="2">Leaf</tissue>
    </source>
</reference>
<organism evidence="2 3">
    <name type="scientific">Crotalaria pallida</name>
    <name type="common">Smooth rattlebox</name>
    <name type="synonym">Crotalaria striata</name>
    <dbReference type="NCBI Taxonomy" id="3830"/>
    <lineage>
        <taxon>Eukaryota</taxon>
        <taxon>Viridiplantae</taxon>
        <taxon>Streptophyta</taxon>
        <taxon>Embryophyta</taxon>
        <taxon>Tracheophyta</taxon>
        <taxon>Spermatophyta</taxon>
        <taxon>Magnoliopsida</taxon>
        <taxon>eudicotyledons</taxon>
        <taxon>Gunneridae</taxon>
        <taxon>Pentapetalae</taxon>
        <taxon>rosids</taxon>
        <taxon>fabids</taxon>
        <taxon>Fabales</taxon>
        <taxon>Fabaceae</taxon>
        <taxon>Papilionoideae</taxon>
        <taxon>50 kb inversion clade</taxon>
        <taxon>genistoids sensu lato</taxon>
        <taxon>core genistoids</taxon>
        <taxon>Crotalarieae</taxon>
        <taxon>Crotalaria</taxon>
    </lineage>
</organism>
<dbReference type="AlphaFoldDB" id="A0AAN9E8S2"/>
<feature type="coiled-coil region" evidence="1">
    <location>
        <begin position="47"/>
        <end position="81"/>
    </location>
</feature>
<keyword evidence="3" id="KW-1185">Reference proteome</keyword>
<dbReference type="Proteomes" id="UP001372338">
    <property type="component" value="Unassembled WGS sequence"/>
</dbReference>
<keyword evidence="1" id="KW-0175">Coiled coil</keyword>
<accession>A0AAN9E8S2</accession>
<sequence>MWCTNVVGTGSNTVMENIAKFQLIREIGASPLKEDNITMTGRVIVYMEMKRKEKEILERLLARYEEEKKTREAAMESIAKEVDEDDAAGDPRLSVLKKPKLPYTLIDTLGLPLFPVSEDASLKDPDADETGFYPDSPYIAIPSYQFHHISLCLTPLKAAGEFGDSS</sequence>
<name>A0AAN9E8S2_CROPI</name>
<evidence type="ECO:0000256" key="1">
    <source>
        <dbReference type="SAM" id="Coils"/>
    </source>
</evidence>
<evidence type="ECO:0000313" key="3">
    <source>
        <dbReference type="Proteomes" id="UP001372338"/>
    </source>
</evidence>
<evidence type="ECO:0000313" key="2">
    <source>
        <dbReference type="EMBL" id="KAK7251254.1"/>
    </source>
</evidence>
<protein>
    <submittedName>
        <fullName evidence="2">Uncharacterized protein</fullName>
    </submittedName>
</protein>
<proteinExistence type="predicted"/>
<dbReference type="EMBL" id="JAYWIO010000007">
    <property type="protein sequence ID" value="KAK7251254.1"/>
    <property type="molecule type" value="Genomic_DNA"/>
</dbReference>